<name>A0A2S2R979_9HEMI</name>
<reference evidence="4" key="1">
    <citation type="submission" date="2018-04" db="EMBL/GenBank/DDBJ databases">
        <title>Transcriptome assembly of Sipha flava.</title>
        <authorList>
            <person name="Scully E.D."/>
            <person name="Geib S.M."/>
            <person name="Palmer N.A."/>
            <person name="Koch K."/>
            <person name="Bradshaw J."/>
            <person name="Heng-Moss T."/>
            <person name="Sarath G."/>
        </authorList>
    </citation>
    <scope>NUCLEOTIDE SEQUENCE</scope>
</reference>
<dbReference type="InterPro" id="IPR020472">
    <property type="entry name" value="WD40_PAC1"/>
</dbReference>
<dbReference type="InterPro" id="IPR036322">
    <property type="entry name" value="WD40_repeat_dom_sf"/>
</dbReference>
<dbReference type="PANTHER" id="PTHR19848">
    <property type="entry name" value="WD40 REPEAT PROTEIN"/>
    <property type="match status" value="1"/>
</dbReference>
<proteinExistence type="predicted"/>
<feature type="repeat" description="WD" evidence="3">
    <location>
        <begin position="65"/>
        <end position="106"/>
    </location>
</feature>
<protein>
    <submittedName>
        <fullName evidence="4">WD repeat, SAM and U-box domain-containing protein 1</fullName>
    </submittedName>
</protein>
<dbReference type="PROSITE" id="PS50294">
    <property type="entry name" value="WD_REPEATS_REGION"/>
    <property type="match status" value="1"/>
</dbReference>
<organism evidence="4">
    <name type="scientific">Sipha flava</name>
    <name type="common">yellow sugarcane aphid</name>
    <dbReference type="NCBI Taxonomy" id="143950"/>
    <lineage>
        <taxon>Eukaryota</taxon>
        <taxon>Metazoa</taxon>
        <taxon>Ecdysozoa</taxon>
        <taxon>Arthropoda</taxon>
        <taxon>Hexapoda</taxon>
        <taxon>Insecta</taxon>
        <taxon>Pterygota</taxon>
        <taxon>Neoptera</taxon>
        <taxon>Paraneoptera</taxon>
        <taxon>Hemiptera</taxon>
        <taxon>Sternorrhyncha</taxon>
        <taxon>Aphidomorpha</taxon>
        <taxon>Aphidoidea</taxon>
        <taxon>Aphididae</taxon>
        <taxon>Sipha</taxon>
    </lineage>
</organism>
<dbReference type="PRINTS" id="PR00320">
    <property type="entry name" value="GPROTEINBRPT"/>
</dbReference>
<evidence type="ECO:0000313" key="4">
    <source>
        <dbReference type="EMBL" id="MBY86494.1"/>
    </source>
</evidence>
<sequence>MSSVAAAEVQVVARRLQTIHKHVSNVTKCCFSKRFHLAIASSDRSVSVWEWRPGCGFVEKSYSPLTHHKYMVTSIQFDDEATVLATSSLDGTSVLCDVETGRILHTFVQNSCDGIRSSCYTRNYKYFVSASNDGVICVWDIFRRILIRSLTAHEEAMTMICCSKDSRILLTGDTTGVAKVWLVAELIDTCGKSTPLYVLSDCHDMGVNSSDMSPITTITNRGKEYCVLTCGNDHVVKMWQLTLWKRSASFHQCAVELIRSLKGHSSSVTCVCFSDGGALFASTSMDKTTRLWQVNHLE</sequence>
<evidence type="ECO:0000256" key="1">
    <source>
        <dbReference type="ARBA" id="ARBA00022574"/>
    </source>
</evidence>
<accession>A0A2S2R979</accession>
<dbReference type="PANTHER" id="PTHR19848:SF8">
    <property type="entry name" value="F-BOX AND WD REPEAT DOMAIN CONTAINING 7"/>
    <property type="match status" value="1"/>
</dbReference>
<feature type="repeat" description="WD" evidence="3">
    <location>
        <begin position="150"/>
        <end position="181"/>
    </location>
</feature>
<dbReference type="SMART" id="SM00320">
    <property type="entry name" value="WD40"/>
    <property type="match status" value="6"/>
</dbReference>
<feature type="repeat" description="WD" evidence="3">
    <location>
        <begin position="108"/>
        <end position="141"/>
    </location>
</feature>
<dbReference type="Gene3D" id="2.130.10.10">
    <property type="entry name" value="YVTN repeat-like/Quinoprotein amine dehydrogenase"/>
    <property type="match status" value="2"/>
</dbReference>
<dbReference type="SUPFAM" id="SSF50978">
    <property type="entry name" value="WD40 repeat-like"/>
    <property type="match status" value="1"/>
</dbReference>
<dbReference type="InterPro" id="IPR001680">
    <property type="entry name" value="WD40_rpt"/>
</dbReference>
<keyword evidence="1 3" id="KW-0853">WD repeat</keyword>
<evidence type="ECO:0000256" key="3">
    <source>
        <dbReference type="PROSITE-ProRule" id="PRU00221"/>
    </source>
</evidence>
<dbReference type="PROSITE" id="PS50082">
    <property type="entry name" value="WD_REPEATS_2"/>
    <property type="match status" value="4"/>
</dbReference>
<feature type="repeat" description="WD" evidence="3">
    <location>
        <begin position="261"/>
        <end position="298"/>
    </location>
</feature>
<dbReference type="Pfam" id="PF00400">
    <property type="entry name" value="WD40"/>
    <property type="match status" value="5"/>
</dbReference>
<evidence type="ECO:0000256" key="2">
    <source>
        <dbReference type="ARBA" id="ARBA00022737"/>
    </source>
</evidence>
<dbReference type="InterPro" id="IPR015943">
    <property type="entry name" value="WD40/YVTN_repeat-like_dom_sf"/>
</dbReference>
<keyword evidence="2" id="KW-0677">Repeat</keyword>
<dbReference type="EMBL" id="GGMS01017291">
    <property type="protein sequence ID" value="MBY86494.1"/>
    <property type="molecule type" value="Transcribed_RNA"/>
</dbReference>
<dbReference type="AlphaFoldDB" id="A0A2S2R979"/>
<gene>
    <name evidence="4" type="primary">Wdsub1</name>
    <name evidence="4" type="ORF">g.116044</name>
</gene>